<feature type="region of interest" description="Disordered" evidence="1">
    <location>
        <begin position="16"/>
        <end position="48"/>
    </location>
</feature>
<keyword evidence="3" id="KW-1185">Reference proteome</keyword>
<reference evidence="2" key="1">
    <citation type="submission" date="2023-03" db="EMBL/GenBank/DDBJ databases">
        <title>Massive genome expansion in bonnet fungi (Mycena s.s.) driven by repeated elements and novel gene families across ecological guilds.</title>
        <authorList>
            <consortium name="Lawrence Berkeley National Laboratory"/>
            <person name="Harder C.B."/>
            <person name="Miyauchi S."/>
            <person name="Viragh M."/>
            <person name="Kuo A."/>
            <person name="Thoen E."/>
            <person name="Andreopoulos B."/>
            <person name="Lu D."/>
            <person name="Skrede I."/>
            <person name="Drula E."/>
            <person name="Henrissat B."/>
            <person name="Morin E."/>
            <person name="Kohler A."/>
            <person name="Barry K."/>
            <person name="LaButti K."/>
            <person name="Morin E."/>
            <person name="Salamov A."/>
            <person name="Lipzen A."/>
            <person name="Mereny Z."/>
            <person name="Hegedus B."/>
            <person name="Baldrian P."/>
            <person name="Stursova M."/>
            <person name="Weitz H."/>
            <person name="Taylor A."/>
            <person name="Grigoriev I.V."/>
            <person name="Nagy L.G."/>
            <person name="Martin F."/>
            <person name="Kauserud H."/>
        </authorList>
    </citation>
    <scope>NUCLEOTIDE SEQUENCE</scope>
    <source>
        <strain evidence="2">CBHHK067</strain>
    </source>
</reference>
<organism evidence="2 3">
    <name type="scientific">Mycena rosella</name>
    <name type="common">Pink bonnet</name>
    <name type="synonym">Agaricus rosellus</name>
    <dbReference type="NCBI Taxonomy" id="1033263"/>
    <lineage>
        <taxon>Eukaryota</taxon>
        <taxon>Fungi</taxon>
        <taxon>Dikarya</taxon>
        <taxon>Basidiomycota</taxon>
        <taxon>Agaricomycotina</taxon>
        <taxon>Agaricomycetes</taxon>
        <taxon>Agaricomycetidae</taxon>
        <taxon>Agaricales</taxon>
        <taxon>Marasmiineae</taxon>
        <taxon>Mycenaceae</taxon>
        <taxon>Mycena</taxon>
    </lineage>
</organism>
<name>A0AAD7DHG0_MYCRO</name>
<evidence type="ECO:0000256" key="1">
    <source>
        <dbReference type="SAM" id="MobiDB-lite"/>
    </source>
</evidence>
<evidence type="ECO:0000313" key="2">
    <source>
        <dbReference type="EMBL" id="KAJ7691880.1"/>
    </source>
</evidence>
<sequence>MSMSFTPGDEWGARRIHLLHTPRRTQHNTPHEWNNRSSGQQGAAEESLSSSLSLTTHCPLALSFSLLTVRTLLHFDF</sequence>
<dbReference type="EMBL" id="JARKIE010000055">
    <property type="protein sequence ID" value="KAJ7691880.1"/>
    <property type="molecule type" value="Genomic_DNA"/>
</dbReference>
<dbReference type="Proteomes" id="UP001221757">
    <property type="component" value="Unassembled WGS sequence"/>
</dbReference>
<comment type="caution">
    <text evidence="2">The sequence shown here is derived from an EMBL/GenBank/DDBJ whole genome shotgun (WGS) entry which is preliminary data.</text>
</comment>
<protein>
    <submittedName>
        <fullName evidence="2">Uncharacterized protein</fullName>
    </submittedName>
</protein>
<gene>
    <name evidence="2" type="ORF">B0H17DRAFT_1200750</name>
</gene>
<feature type="compositionally biased region" description="Basic residues" evidence="1">
    <location>
        <begin position="16"/>
        <end position="26"/>
    </location>
</feature>
<dbReference type="AlphaFoldDB" id="A0AAD7DHG0"/>
<proteinExistence type="predicted"/>
<accession>A0AAD7DHG0</accession>
<evidence type="ECO:0000313" key="3">
    <source>
        <dbReference type="Proteomes" id="UP001221757"/>
    </source>
</evidence>